<reference evidence="2 4" key="5">
    <citation type="journal article" date="2013" name="Rice">
        <title>Improvement of the Oryza sativa Nipponbare reference genome using next generation sequence and optical map data.</title>
        <authorList>
            <person name="Kawahara Y."/>
            <person name="de la Bastide M."/>
            <person name="Hamilton J.P."/>
            <person name="Kanamori H."/>
            <person name="McCombie W.R."/>
            <person name="Ouyang S."/>
            <person name="Schwartz D.C."/>
            <person name="Tanaka T."/>
            <person name="Wu J."/>
            <person name="Zhou S."/>
            <person name="Childs K.L."/>
            <person name="Davidson R.M."/>
            <person name="Lin H."/>
            <person name="Quesada-Ocampo L."/>
            <person name="Vaillancourt B."/>
            <person name="Sakai H."/>
            <person name="Lee S.S."/>
            <person name="Kim J."/>
            <person name="Numa H."/>
            <person name="Itoh T."/>
            <person name="Buell C.R."/>
            <person name="Matsumoto T."/>
        </authorList>
    </citation>
    <scope>NUCLEOTIDE SEQUENCE [LARGE SCALE GENOMIC DNA]</scope>
    <source>
        <strain evidence="4">cv. Nipponbare</strain>
    </source>
</reference>
<feature type="compositionally biased region" description="Basic and acidic residues" evidence="1">
    <location>
        <begin position="241"/>
        <end position="269"/>
    </location>
</feature>
<feature type="region of interest" description="Disordered" evidence="1">
    <location>
        <begin position="215"/>
        <end position="269"/>
    </location>
</feature>
<reference evidence="4" key="1">
    <citation type="journal article" date="2005" name="Nature">
        <title>The map-based sequence of the rice genome.</title>
        <authorList>
            <consortium name="International rice genome sequencing project (IRGSP)"/>
            <person name="Matsumoto T."/>
            <person name="Wu J."/>
            <person name="Kanamori H."/>
            <person name="Katayose Y."/>
            <person name="Fujisawa M."/>
            <person name="Namiki N."/>
            <person name="Mizuno H."/>
            <person name="Yamamoto K."/>
            <person name="Antonio B.A."/>
            <person name="Baba T."/>
            <person name="Sakata K."/>
            <person name="Nagamura Y."/>
            <person name="Aoki H."/>
            <person name="Arikawa K."/>
            <person name="Arita K."/>
            <person name="Bito T."/>
            <person name="Chiden Y."/>
            <person name="Fujitsuka N."/>
            <person name="Fukunaka R."/>
            <person name="Hamada M."/>
            <person name="Harada C."/>
            <person name="Hayashi A."/>
            <person name="Hijishita S."/>
            <person name="Honda M."/>
            <person name="Hosokawa S."/>
            <person name="Ichikawa Y."/>
            <person name="Idonuma A."/>
            <person name="Iijima M."/>
            <person name="Ikeda M."/>
            <person name="Ikeno M."/>
            <person name="Ito K."/>
            <person name="Ito S."/>
            <person name="Ito T."/>
            <person name="Ito Y."/>
            <person name="Ito Y."/>
            <person name="Iwabuchi A."/>
            <person name="Kamiya K."/>
            <person name="Karasawa W."/>
            <person name="Kurita K."/>
            <person name="Katagiri S."/>
            <person name="Kikuta A."/>
            <person name="Kobayashi H."/>
            <person name="Kobayashi N."/>
            <person name="Machita K."/>
            <person name="Maehara T."/>
            <person name="Masukawa M."/>
            <person name="Mizubayashi T."/>
            <person name="Mukai Y."/>
            <person name="Nagasaki H."/>
            <person name="Nagata Y."/>
            <person name="Naito S."/>
            <person name="Nakashima M."/>
            <person name="Nakama Y."/>
            <person name="Nakamichi Y."/>
            <person name="Nakamura M."/>
            <person name="Meguro A."/>
            <person name="Negishi M."/>
            <person name="Ohta I."/>
            <person name="Ohta T."/>
            <person name="Okamoto M."/>
            <person name="Ono N."/>
            <person name="Saji S."/>
            <person name="Sakaguchi M."/>
            <person name="Sakai K."/>
            <person name="Shibata M."/>
            <person name="Shimokawa T."/>
            <person name="Song J."/>
            <person name="Takazaki Y."/>
            <person name="Terasawa K."/>
            <person name="Tsugane M."/>
            <person name="Tsuji K."/>
            <person name="Ueda S."/>
            <person name="Waki K."/>
            <person name="Yamagata H."/>
            <person name="Yamamoto M."/>
            <person name="Yamamoto S."/>
            <person name="Yamane H."/>
            <person name="Yoshiki S."/>
            <person name="Yoshihara R."/>
            <person name="Yukawa K."/>
            <person name="Zhong H."/>
            <person name="Yano M."/>
            <person name="Yuan Q."/>
            <person name="Ouyang S."/>
            <person name="Liu J."/>
            <person name="Jones K.M."/>
            <person name="Gansberger K."/>
            <person name="Moffat K."/>
            <person name="Hill J."/>
            <person name="Bera J."/>
            <person name="Fadrosh D."/>
            <person name="Jin S."/>
            <person name="Johri S."/>
            <person name="Kim M."/>
            <person name="Overton L."/>
            <person name="Reardon M."/>
            <person name="Tsitrin T."/>
            <person name="Vuong H."/>
            <person name="Weaver B."/>
            <person name="Ciecko A."/>
            <person name="Tallon L."/>
            <person name="Jackson J."/>
            <person name="Pai G."/>
            <person name="Aken S.V."/>
            <person name="Utterback T."/>
            <person name="Reidmuller S."/>
            <person name="Feldblyum T."/>
            <person name="Hsiao J."/>
            <person name="Zismann V."/>
            <person name="Iobst S."/>
            <person name="de Vazeille A.R."/>
            <person name="Buell C.R."/>
            <person name="Ying K."/>
            <person name="Li Y."/>
            <person name="Lu T."/>
            <person name="Huang Y."/>
            <person name="Zhao Q."/>
            <person name="Feng Q."/>
            <person name="Zhang L."/>
            <person name="Zhu J."/>
            <person name="Weng Q."/>
            <person name="Mu J."/>
            <person name="Lu Y."/>
            <person name="Fan D."/>
            <person name="Liu Y."/>
            <person name="Guan J."/>
            <person name="Zhang Y."/>
            <person name="Yu S."/>
            <person name="Liu X."/>
            <person name="Zhang Y."/>
            <person name="Hong G."/>
            <person name="Han B."/>
            <person name="Choisne N."/>
            <person name="Demange N."/>
            <person name="Orjeda G."/>
            <person name="Samain S."/>
            <person name="Cattolico L."/>
            <person name="Pelletier E."/>
            <person name="Couloux A."/>
            <person name="Segurens B."/>
            <person name="Wincker P."/>
            <person name="D'Hont A."/>
            <person name="Scarpelli C."/>
            <person name="Weissenbach J."/>
            <person name="Salanoubat M."/>
            <person name="Quetier F."/>
            <person name="Yu Y."/>
            <person name="Kim H.R."/>
            <person name="Rambo T."/>
            <person name="Currie J."/>
            <person name="Collura K."/>
            <person name="Luo M."/>
            <person name="Yang T."/>
            <person name="Ammiraju J.S.S."/>
            <person name="Engler F."/>
            <person name="Soderlund C."/>
            <person name="Wing R.A."/>
            <person name="Palmer L.E."/>
            <person name="de la Bastide M."/>
            <person name="Spiegel L."/>
            <person name="Nascimento L."/>
            <person name="Zutavern T."/>
            <person name="O'Shaughnessy A."/>
            <person name="Dike S."/>
            <person name="Dedhia N."/>
            <person name="Preston R."/>
            <person name="Balija V."/>
            <person name="McCombie W.R."/>
            <person name="Chow T."/>
            <person name="Chen H."/>
            <person name="Chung M."/>
            <person name="Chen C."/>
            <person name="Shaw J."/>
            <person name="Wu H."/>
            <person name="Hsiao K."/>
            <person name="Chao Y."/>
            <person name="Chu M."/>
            <person name="Cheng C."/>
            <person name="Hour A."/>
            <person name="Lee P."/>
            <person name="Lin S."/>
            <person name="Lin Y."/>
            <person name="Liou J."/>
            <person name="Liu S."/>
            <person name="Hsing Y."/>
            <person name="Raghuvanshi S."/>
            <person name="Mohanty A."/>
            <person name="Bharti A.K."/>
            <person name="Gaur A."/>
            <person name="Gupta V."/>
            <person name="Kumar D."/>
            <person name="Ravi V."/>
            <person name="Vij S."/>
            <person name="Kapur A."/>
            <person name="Khurana P."/>
            <person name="Khurana P."/>
            <person name="Khurana J.P."/>
            <person name="Tyagi A.K."/>
            <person name="Gaikwad K."/>
            <person name="Singh A."/>
            <person name="Dalal V."/>
            <person name="Srivastava S."/>
            <person name="Dixit A."/>
            <person name="Pal A.K."/>
            <person name="Ghazi I.A."/>
            <person name="Yadav M."/>
            <person name="Pandit A."/>
            <person name="Bhargava A."/>
            <person name="Sureshbabu K."/>
            <person name="Batra K."/>
            <person name="Sharma T.R."/>
            <person name="Mohapatra T."/>
            <person name="Singh N.K."/>
            <person name="Messing J."/>
            <person name="Nelson A.B."/>
            <person name="Fuks G."/>
            <person name="Kavchok S."/>
            <person name="Keizer G."/>
            <person name="Linton E."/>
            <person name="Llaca V."/>
            <person name="Song R."/>
            <person name="Tanyolac B."/>
            <person name="Young S."/>
            <person name="Ho-Il K."/>
            <person name="Hahn J.H."/>
            <person name="Sangsakoo G."/>
            <person name="Vanavichit A."/>
            <person name="de Mattos Luiz.A.T."/>
            <person name="Zimmer P.D."/>
            <person name="Malone G."/>
            <person name="Dellagostin O."/>
            <person name="de Oliveira A.C."/>
            <person name="Bevan M."/>
            <person name="Bancroft I."/>
            <person name="Minx P."/>
            <person name="Cordum H."/>
            <person name="Wilson R."/>
            <person name="Cheng Z."/>
            <person name="Jin W."/>
            <person name="Jiang J."/>
            <person name="Leong S.A."/>
            <person name="Iwama H."/>
            <person name="Gojobori T."/>
            <person name="Itoh T."/>
            <person name="Niimura Y."/>
            <person name="Fujii Y."/>
            <person name="Habara T."/>
            <person name="Sakai H."/>
            <person name="Sato Y."/>
            <person name="Wilson G."/>
            <person name="Kumar K."/>
            <person name="McCouch S."/>
            <person name="Juretic N."/>
            <person name="Hoen D."/>
            <person name="Wright S."/>
            <person name="Bruskiewich R."/>
            <person name="Bureau T."/>
            <person name="Miyao A."/>
            <person name="Hirochika H."/>
            <person name="Nishikawa T."/>
            <person name="Kadowaki K."/>
            <person name="Sugiura M."/>
            <person name="Burr B."/>
            <person name="Sasaki T."/>
        </authorList>
    </citation>
    <scope>NUCLEOTIDE SEQUENCE [LARGE SCALE GENOMIC DNA]</scope>
    <source>
        <strain evidence="4">cv. Nipponbare</strain>
    </source>
</reference>
<dbReference type="Proteomes" id="UP000059680">
    <property type="component" value="Chromosome 4"/>
</dbReference>
<reference evidence="2" key="6">
    <citation type="submission" date="2015-10" db="EMBL/GenBank/DDBJ databases">
        <authorList>
            <person name="Sakai H."/>
            <person name="Kawahara Y."/>
            <person name="Matsumoto T."/>
            <person name="Buell C.R."/>
            <person name="Itoh T."/>
        </authorList>
    </citation>
    <scope>NUCLEOTIDE SEQUENCE</scope>
</reference>
<dbReference type="EMBL" id="CM000141">
    <property type="protein sequence ID" value="EEE61294.1"/>
    <property type="molecule type" value="Genomic_DNA"/>
</dbReference>
<dbReference type="PaxDb" id="39947-Q0JBX1"/>
<name>A0A0P0WCI4_ORYSJ</name>
<dbReference type="Gramene" id="Os04t0505500-01">
    <property type="protein sequence ID" value="Os04t0505500-01"/>
    <property type="gene ID" value="Os04g0505500"/>
</dbReference>
<keyword evidence="4" id="KW-1185">Reference proteome</keyword>
<proteinExistence type="predicted"/>
<dbReference type="EMBL" id="AP014960">
    <property type="protein sequence ID" value="BAS89975.1"/>
    <property type="molecule type" value="Genomic_DNA"/>
</dbReference>
<reference evidence="3" key="2">
    <citation type="journal article" date="2005" name="PLoS Biol.">
        <title>The genomes of Oryza sativa: a history of duplications.</title>
        <authorList>
            <person name="Yu J."/>
            <person name="Wang J."/>
            <person name="Lin W."/>
            <person name="Li S."/>
            <person name="Li H."/>
            <person name="Zhou J."/>
            <person name="Ni P."/>
            <person name="Dong W."/>
            <person name="Hu S."/>
            <person name="Zeng C."/>
            <person name="Zhang J."/>
            <person name="Zhang Y."/>
            <person name="Li R."/>
            <person name="Xu Z."/>
            <person name="Li S."/>
            <person name="Li X."/>
            <person name="Zheng H."/>
            <person name="Cong L."/>
            <person name="Lin L."/>
            <person name="Yin J."/>
            <person name="Geng J."/>
            <person name="Li G."/>
            <person name="Shi J."/>
            <person name="Liu J."/>
            <person name="Lv H."/>
            <person name="Li J."/>
            <person name="Wang J."/>
            <person name="Deng Y."/>
            <person name="Ran L."/>
            <person name="Shi X."/>
            <person name="Wang X."/>
            <person name="Wu Q."/>
            <person name="Li C."/>
            <person name="Ren X."/>
            <person name="Wang J."/>
            <person name="Wang X."/>
            <person name="Li D."/>
            <person name="Liu D."/>
            <person name="Zhang X."/>
            <person name="Ji Z."/>
            <person name="Zhao W."/>
            <person name="Sun Y."/>
            <person name="Zhang Z."/>
            <person name="Bao J."/>
            <person name="Han Y."/>
            <person name="Dong L."/>
            <person name="Ji J."/>
            <person name="Chen P."/>
            <person name="Wu S."/>
            <person name="Liu J."/>
            <person name="Xiao Y."/>
            <person name="Bu D."/>
            <person name="Tan J."/>
            <person name="Yang L."/>
            <person name="Ye C."/>
            <person name="Zhang J."/>
            <person name="Xu J."/>
            <person name="Zhou Y."/>
            <person name="Yu Y."/>
            <person name="Zhang B."/>
            <person name="Zhuang S."/>
            <person name="Wei H."/>
            <person name="Liu B."/>
            <person name="Lei M."/>
            <person name="Yu H."/>
            <person name="Li Y."/>
            <person name="Xu H."/>
            <person name="Wei S."/>
            <person name="He X."/>
            <person name="Fang L."/>
            <person name="Zhang Z."/>
            <person name="Zhang Y."/>
            <person name="Huang X."/>
            <person name="Su Z."/>
            <person name="Tong W."/>
            <person name="Li J."/>
            <person name="Tong Z."/>
            <person name="Li S."/>
            <person name="Ye J."/>
            <person name="Wang L."/>
            <person name="Fang L."/>
            <person name="Lei T."/>
            <person name="Chen C."/>
            <person name="Chen H."/>
            <person name="Xu Z."/>
            <person name="Li H."/>
            <person name="Huang H."/>
            <person name="Zhang F."/>
            <person name="Xu H."/>
            <person name="Li N."/>
            <person name="Zhao C."/>
            <person name="Li S."/>
            <person name="Dong L."/>
            <person name="Huang Y."/>
            <person name="Li L."/>
            <person name="Xi Y."/>
            <person name="Qi Q."/>
            <person name="Li W."/>
            <person name="Zhang B."/>
            <person name="Hu W."/>
            <person name="Zhang Y."/>
            <person name="Tian X."/>
            <person name="Jiao Y."/>
            <person name="Liang X."/>
            <person name="Jin J."/>
            <person name="Gao L."/>
            <person name="Zheng W."/>
            <person name="Hao B."/>
            <person name="Liu S."/>
            <person name="Wang W."/>
            <person name="Yuan L."/>
            <person name="Cao M."/>
            <person name="McDermott J."/>
            <person name="Samudrala R."/>
            <person name="Wang J."/>
            <person name="Wong G.K."/>
            <person name="Yang H."/>
        </authorList>
    </citation>
    <scope>NUCLEOTIDE SEQUENCE [LARGE SCALE GENOMIC DNA]</scope>
</reference>
<organism evidence="3">
    <name type="scientific">Oryza sativa subsp. japonica</name>
    <name type="common">Rice</name>
    <dbReference type="NCBI Taxonomy" id="39947"/>
    <lineage>
        <taxon>Eukaryota</taxon>
        <taxon>Viridiplantae</taxon>
        <taxon>Streptophyta</taxon>
        <taxon>Embryophyta</taxon>
        <taxon>Tracheophyta</taxon>
        <taxon>Spermatophyta</taxon>
        <taxon>Magnoliopsida</taxon>
        <taxon>Liliopsida</taxon>
        <taxon>Poales</taxon>
        <taxon>Poaceae</taxon>
        <taxon>BOP clade</taxon>
        <taxon>Oryzoideae</taxon>
        <taxon>Oryzeae</taxon>
        <taxon>Oryzinae</taxon>
        <taxon>Oryza</taxon>
        <taxon>Oryza sativa</taxon>
    </lineage>
</organism>
<dbReference type="HOGENOM" id="CLU_1035833_0_0_1"/>
<reference evidence="2" key="4">
    <citation type="journal article" date="2013" name="Plant Cell Physiol.">
        <title>Rice Annotation Project Database (RAP-DB): an integrative and interactive database for rice genomics.</title>
        <authorList>
            <person name="Sakai H."/>
            <person name="Lee S.S."/>
            <person name="Tanaka T."/>
            <person name="Numa H."/>
            <person name="Kim J."/>
            <person name="Kawahara Y."/>
            <person name="Wakimoto H."/>
            <person name="Yang C.C."/>
            <person name="Iwamoto M."/>
            <person name="Abe T."/>
            <person name="Yamada Y."/>
            <person name="Muto A."/>
            <person name="Inokuchi H."/>
            <person name="Ikemura T."/>
            <person name="Matsumoto T."/>
            <person name="Sasaki T."/>
            <person name="Itoh T."/>
        </authorList>
    </citation>
    <scope>NUCLEOTIDE SEQUENCE</scope>
</reference>
<dbReference type="AlphaFoldDB" id="A0A0P0WCI4"/>
<accession>A0A0P0WCI4</accession>
<evidence type="ECO:0000313" key="3">
    <source>
        <dbReference type="EMBL" id="EEE61294.1"/>
    </source>
</evidence>
<protein>
    <submittedName>
        <fullName evidence="2">Os04g0505500 protein</fullName>
    </submittedName>
</protein>
<reference evidence="3" key="3">
    <citation type="submission" date="2008-12" db="EMBL/GenBank/DDBJ databases">
        <title>Improved gene annotation of the rice (Oryza sativa) genomes.</title>
        <authorList>
            <person name="Wang J."/>
            <person name="Li R."/>
            <person name="Fan W."/>
            <person name="Huang Q."/>
            <person name="Zhang J."/>
            <person name="Zhou Y."/>
            <person name="Hu Y."/>
            <person name="Zi S."/>
            <person name="Li J."/>
            <person name="Ni P."/>
            <person name="Zheng H."/>
            <person name="Zhang Y."/>
            <person name="Zhao M."/>
            <person name="Hao Q."/>
            <person name="McDermott J."/>
            <person name="Samudrala R."/>
            <person name="Kristiansen K."/>
            <person name="Wong G.K.-S."/>
        </authorList>
    </citation>
    <scope>NUCLEOTIDE SEQUENCE</scope>
</reference>
<evidence type="ECO:0000313" key="4">
    <source>
        <dbReference type="Proteomes" id="UP000059680"/>
    </source>
</evidence>
<gene>
    <name evidence="2" type="ordered locus">Os04g0505500</name>
    <name evidence="3" type="ORF">OsJ_15381</name>
    <name evidence="2" type="ORF">OSNPB_040505500</name>
</gene>
<sequence length="269" mass="29064">MPNPKNKNIKFWIASSPCILCGSMHRPVVAVGAVEGLRHGEQQQQDTGDHRDDRPWVAEVVVLEAGDPGAPLVVVVPVHLVREPREVAVVDVEHHLLAQPVEEVGHLGVAAQPVLDDAAVVEVLDVVGGVDEVVHEDGVGGDVVAARGGDVHVALLERDQVEEEGLGAVVDEDARDLEHAVVEPDVPEAVRVPPPAPDAGLPELRHAVDELLPPLVRHAPEPRPLLEPQPRGGRRGGLQPRAEEAAPEHVEAMEHRAGQRVELERRRRR</sequence>
<evidence type="ECO:0000256" key="1">
    <source>
        <dbReference type="SAM" id="MobiDB-lite"/>
    </source>
</evidence>
<accession>Q0JBX1</accession>
<evidence type="ECO:0000313" key="2">
    <source>
        <dbReference type="EMBL" id="BAS89975.1"/>
    </source>
</evidence>
<dbReference type="KEGG" id="dosa:Os04g0505500"/>
<dbReference type="Proteomes" id="UP000007752">
    <property type="component" value="Chromosome 4"/>
</dbReference>
<dbReference type="FunCoup" id="A0A0P0WCI4">
    <property type="interactions" value="22"/>
</dbReference>
<dbReference type="eggNOG" id="ENOG502R3W8">
    <property type="taxonomic scope" value="Eukaryota"/>
</dbReference>